<proteinExistence type="predicted"/>
<dbReference type="AlphaFoldDB" id="A0A099YA49"/>
<dbReference type="EMBL" id="JROC01000027">
    <property type="protein sequence ID" value="KGL67174.1"/>
    <property type="molecule type" value="Genomic_DNA"/>
</dbReference>
<dbReference type="Pfam" id="PF16784">
    <property type="entry name" value="HNHc_6"/>
    <property type="match status" value="1"/>
</dbReference>
<accession>A0A099YA49</accession>
<dbReference type="InterPro" id="IPR041242">
    <property type="entry name" value="HNHc_6"/>
</dbReference>
<gene>
    <name evidence="1" type="ORF">LX03_03410</name>
</gene>
<evidence type="ECO:0008006" key="3">
    <source>
        <dbReference type="Google" id="ProtNLM"/>
    </source>
</evidence>
<evidence type="ECO:0000313" key="2">
    <source>
        <dbReference type="Proteomes" id="UP000030001"/>
    </source>
</evidence>
<organism evidence="1 2">
    <name type="scientific">Limosilactobacillus mucosae</name>
    <name type="common">Lactobacillus mucosae</name>
    <dbReference type="NCBI Taxonomy" id="97478"/>
    <lineage>
        <taxon>Bacteria</taxon>
        <taxon>Bacillati</taxon>
        <taxon>Bacillota</taxon>
        <taxon>Bacilli</taxon>
        <taxon>Lactobacillales</taxon>
        <taxon>Lactobacillaceae</taxon>
        <taxon>Limosilactobacillus</taxon>
    </lineage>
</organism>
<protein>
    <recommendedName>
        <fullName evidence="3">DUF968 domain-containing protein</fullName>
    </recommendedName>
</protein>
<name>A0A099YA49_LIMMU</name>
<sequence length="237" mass="27605">MQSGKAYWREGLGWIIQPDMPMNLEHVATLNNGSLEGVPIEFEMPDPRRARPRQRRLFFALLGDIHRWSGEPVEWLKEYFYTMYTVKTAGKEISLANDTKNTVSNAVELIDQVIDFIFDWSVPIKDGYTLLPRDEEHFIYECLIHRQCVICGRHADLHHVDYGMGNNTVGMGVNRNKVDHSKRELYPLCREHHQEIETINTAAFENKYRIKVKGIKLTPDVLRKLGVKGEYDDDTYH</sequence>
<reference evidence="1 2" key="1">
    <citation type="submission" date="2014-09" db="EMBL/GenBank/DDBJ databases">
        <title>Lactobacillus mucosae CRL573 Genome Sequencing.</title>
        <authorList>
            <person name="Bleckwedel J."/>
            <person name="Teran L.C."/>
            <person name="Bonacina J."/>
            <person name="Saavedra L."/>
            <person name="Mozzi F.B."/>
            <person name="Raya R.R."/>
        </authorList>
    </citation>
    <scope>NUCLEOTIDE SEQUENCE [LARGE SCALE GENOMIC DNA]</scope>
    <source>
        <strain evidence="1 2">CRL573</strain>
    </source>
</reference>
<evidence type="ECO:0000313" key="1">
    <source>
        <dbReference type="EMBL" id="KGL67174.1"/>
    </source>
</evidence>
<dbReference type="Proteomes" id="UP000030001">
    <property type="component" value="Unassembled WGS sequence"/>
</dbReference>
<comment type="caution">
    <text evidence="1">The sequence shown here is derived from an EMBL/GenBank/DDBJ whole genome shotgun (WGS) entry which is preliminary data.</text>
</comment>